<evidence type="ECO:0000256" key="1">
    <source>
        <dbReference type="SAM" id="MobiDB-lite"/>
    </source>
</evidence>
<evidence type="ECO:0000313" key="3">
    <source>
        <dbReference type="EMBL" id="KAK9091305.1"/>
    </source>
</evidence>
<sequence>MKRRSEFSAREQKGGARERKVLGERPKKKGCEIGERMLLRKPQRNPPLRNLRQVVGRSSCSRVVEDIGSIGTVKQLFALLLLLAFFVATLLWLLFHTNQEGKLKIIGGVQPSIMFLSFEQAESCISLTTLCSGESPKVSSPESPYCHSRAEYLSSSS</sequence>
<feature type="region of interest" description="Disordered" evidence="1">
    <location>
        <begin position="1"/>
        <end position="25"/>
    </location>
</feature>
<name>A0AAP0HQ63_9MAGN</name>
<evidence type="ECO:0000256" key="2">
    <source>
        <dbReference type="SAM" id="Phobius"/>
    </source>
</evidence>
<proteinExistence type="predicted"/>
<organism evidence="3 4">
    <name type="scientific">Stephania japonica</name>
    <dbReference type="NCBI Taxonomy" id="461633"/>
    <lineage>
        <taxon>Eukaryota</taxon>
        <taxon>Viridiplantae</taxon>
        <taxon>Streptophyta</taxon>
        <taxon>Embryophyta</taxon>
        <taxon>Tracheophyta</taxon>
        <taxon>Spermatophyta</taxon>
        <taxon>Magnoliopsida</taxon>
        <taxon>Ranunculales</taxon>
        <taxon>Menispermaceae</taxon>
        <taxon>Menispermoideae</taxon>
        <taxon>Cissampelideae</taxon>
        <taxon>Stephania</taxon>
    </lineage>
</organism>
<keyword evidence="2" id="KW-0812">Transmembrane</keyword>
<accession>A0AAP0HQ63</accession>
<feature type="region of interest" description="Disordered" evidence="1">
    <location>
        <begin position="134"/>
        <end position="157"/>
    </location>
</feature>
<dbReference type="AlphaFoldDB" id="A0AAP0HQ63"/>
<feature type="transmembrane region" description="Helical" evidence="2">
    <location>
        <begin position="76"/>
        <end position="95"/>
    </location>
</feature>
<keyword evidence="2" id="KW-0472">Membrane</keyword>
<keyword evidence="4" id="KW-1185">Reference proteome</keyword>
<keyword evidence="2" id="KW-1133">Transmembrane helix</keyword>
<dbReference type="Proteomes" id="UP001417504">
    <property type="component" value="Unassembled WGS sequence"/>
</dbReference>
<gene>
    <name evidence="3" type="ORF">Sjap_024482</name>
</gene>
<comment type="caution">
    <text evidence="3">The sequence shown here is derived from an EMBL/GenBank/DDBJ whole genome shotgun (WGS) entry which is preliminary data.</text>
</comment>
<evidence type="ECO:0000313" key="4">
    <source>
        <dbReference type="Proteomes" id="UP001417504"/>
    </source>
</evidence>
<reference evidence="3 4" key="1">
    <citation type="submission" date="2024-01" db="EMBL/GenBank/DDBJ databases">
        <title>Genome assemblies of Stephania.</title>
        <authorList>
            <person name="Yang L."/>
        </authorList>
    </citation>
    <scope>NUCLEOTIDE SEQUENCE [LARGE SCALE GENOMIC DNA]</scope>
    <source>
        <strain evidence="3">QJT</strain>
        <tissue evidence="3">Leaf</tissue>
    </source>
</reference>
<protein>
    <submittedName>
        <fullName evidence="3">Uncharacterized protein</fullName>
    </submittedName>
</protein>
<dbReference type="EMBL" id="JBBNAE010000010">
    <property type="protein sequence ID" value="KAK9091305.1"/>
    <property type="molecule type" value="Genomic_DNA"/>
</dbReference>